<dbReference type="Proteomes" id="UP001422759">
    <property type="component" value="Unassembled WGS sequence"/>
</dbReference>
<evidence type="ECO:0000313" key="3">
    <source>
        <dbReference type="Proteomes" id="UP001422759"/>
    </source>
</evidence>
<dbReference type="PROSITE" id="PS51318">
    <property type="entry name" value="TAT"/>
    <property type="match status" value="1"/>
</dbReference>
<gene>
    <name evidence="2" type="ORF">GCM10009760_29050</name>
</gene>
<dbReference type="EMBL" id="BAAANT010000014">
    <property type="protein sequence ID" value="GAA2143104.1"/>
    <property type="molecule type" value="Genomic_DNA"/>
</dbReference>
<keyword evidence="1" id="KW-0732">Signal</keyword>
<name>A0ABP5L851_9ACTN</name>
<organism evidence="2 3">
    <name type="scientific">Kitasatospora kazusensis</name>
    <dbReference type="NCBI Taxonomy" id="407974"/>
    <lineage>
        <taxon>Bacteria</taxon>
        <taxon>Bacillati</taxon>
        <taxon>Actinomycetota</taxon>
        <taxon>Actinomycetes</taxon>
        <taxon>Kitasatosporales</taxon>
        <taxon>Streptomycetaceae</taxon>
        <taxon>Kitasatospora</taxon>
    </lineage>
</organism>
<proteinExistence type="predicted"/>
<accession>A0ABP5L851</accession>
<protein>
    <submittedName>
        <fullName evidence="2">Uncharacterized protein</fullName>
    </submittedName>
</protein>
<evidence type="ECO:0000256" key="1">
    <source>
        <dbReference type="SAM" id="SignalP"/>
    </source>
</evidence>
<sequence>MFSPMRRTVLPGLALILGASGALAAPSQAQASVPASCSVSAQLNLGRGEATSYCVSPGPLNVNEHRAVIKCTVERGRGNPHDITFSVWGPWAGVGKKSVARCPFSSSTAGFSYEKR</sequence>
<dbReference type="InterPro" id="IPR006311">
    <property type="entry name" value="TAT_signal"/>
</dbReference>
<feature type="signal peptide" evidence="1">
    <location>
        <begin position="1"/>
        <end position="24"/>
    </location>
</feature>
<comment type="caution">
    <text evidence="2">The sequence shown here is derived from an EMBL/GenBank/DDBJ whole genome shotgun (WGS) entry which is preliminary data.</text>
</comment>
<keyword evidence="3" id="KW-1185">Reference proteome</keyword>
<feature type="chain" id="PRO_5045158364" evidence="1">
    <location>
        <begin position="25"/>
        <end position="116"/>
    </location>
</feature>
<evidence type="ECO:0000313" key="2">
    <source>
        <dbReference type="EMBL" id="GAA2143104.1"/>
    </source>
</evidence>
<reference evidence="3" key="1">
    <citation type="journal article" date="2019" name="Int. J. Syst. Evol. Microbiol.">
        <title>The Global Catalogue of Microorganisms (GCM) 10K type strain sequencing project: providing services to taxonomists for standard genome sequencing and annotation.</title>
        <authorList>
            <consortium name="The Broad Institute Genomics Platform"/>
            <consortium name="The Broad Institute Genome Sequencing Center for Infectious Disease"/>
            <person name="Wu L."/>
            <person name="Ma J."/>
        </authorList>
    </citation>
    <scope>NUCLEOTIDE SEQUENCE [LARGE SCALE GENOMIC DNA]</scope>
    <source>
        <strain evidence="3">JCM 14560</strain>
    </source>
</reference>